<evidence type="ECO:0000313" key="2">
    <source>
        <dbReference type="Proteomes" id="UP001631969"/>
    </source>
</evidence>
<sequence>MNGWKRSLAVLASTAALAGTLVGCGGTDDKNAASSAAPTAAASAAATATAAPTASAQPVKLRIMWWGAQNRHDATLKALELYTKNNPNVTFEPEYSGMDGYLDKLSTQAAANNAPDIVQLDPGWTPDWAARKQLAELTPAVDVSKFDPKLMAGGQAGGKQYGIPLGSVAFGMIYDKAAMDKLAIKNPANGWSWDDFFALAKDSKAKLPSGTYFTKDYGGNYFVYSAYQYAKGKGPVVSTDGKFHVDQATFLEWTKKFEELRKDGLVPPADVNASDKENDPKLDLLVNGKVLVRYCFSSGYATYDSLKKGAYALTTMPRSTEAGGWLKPSMYLAVTASSKKQEEAKKFVNWFVNDPEAAKILTTVRGLPANKEMASLLESNLGDADKIGLGLLRATEKDGQTWDSTSGWTNFIDKDWTLVGDQLTFGKITPEQAFDQLKSASKSYEK</sequence>
<keyword evidence="2" id="KW-1185">Reference proteome</keyword>
<dbReference type="Proteomes" id="UP001631969">
    <property type="component" value="Unassembled WGS sequence"/>
</dbReference>
<evidence type="ECO:0000313" key="1">
    <source>
        <dbReference type="EMBL" id="MFM9331533.1"/>
    </source>
</evidence>
<proteinExistence type="predicted"/>
<protein>
    <submittedName>
        <fullName evidence="1">ABC transporter substrate-binding protein</fullName>
    </submittedName>
</protein>
<dbReference type="EMBL" id="JBJURJ010000019">
    <property type="protein sequence ID" value="MFM9331533.1"/>
    <property type="molecule type" value="Genomic_DNA"/>
</dbReference>
<comment type="caution">
    <text evidence="1">The sequence shown here is derived from an EMBL/GenBank/DDBJ whole genome shotgun (WGS) entry which is preliminary data.</text>
</comment>
<name>A0ACC7P3I0_9BACL</name>
<accession>A0ACC7P3I0</accession>
<gene>
    <name evidence="1" type="ORF">ACI1P1_24860</name>
</gene>
<organism evidence="1 2">
    <name type="scientific">Paenibacillus mesotrionivorans</name>
    <dbReference type="NCBI Taxonomy" id="3160968"/>
    <lineage>
        <taxon>Bacteria</taxon>
        <taxon>Bacillati</taxon>
        <taxon>Bacillota</taxon>
        <taxon>Bacilli</taxon>
        <taxon>Bacillales</taxon>
        <taxon>Paenibacillaceae</taxon>
        <taxon>Paenibacillus</taxon>
    </lineage>
</organism>
<reference evidence="1" key="1">
    <citation type="submission" date="2024-12" db="EMBL/GenBank/DDBJ databases">
        <authorList>
            <person name="Wu N."/>
        </authorList>
    </citation>
    <scope>NUCLEOTIDE SEQUENCE</scope>
    <source>
        <strain evidence="1">P15</strain>
    </source>
</reference>